<protein>
    <recommendedName>
        <fullName evidence="2">Copper amine oxidase N2-terminal domain-containing protein</fullName>
    </recommendedName>
</protein>
<dbReference type="EMBL" id="JAXQNO010000003">
    <property type="protein sequence ID" value="KAK4801588.1"/>
    <property type="molecule type" value="Genomic_DNA"/>
</dbReference>
<dbReference type="SUPFAM" id="SSF54416">
    <property type="entry name" value="Amine oxidase N-terminal region"/>
    <property type="match status" value="1"/>
</dbReference>
<comment type="caution">
    <text evidence="3">The sequence shown here is derived from an EMBL/GenBank/DDBJ whole genome shotgun (WGS) entry which is preliminary data.</text>
</comment>
<dbReference type="AlphaFoldDB" id="A0AAN7RM96"/>
<dbReference type="GO" id="GO:0005507">
    <property type="term" value="F:copper ion binding"/>
    <property type="evidence" value="ECO:0007669"/>
    <property type="project" value="InterPro"/>
</dbReference>
<feature type="compositionally biased region" description="Pro residues" evidence="1">
    <location>
        <begin position="1"/>
        <end position="16"/>
    </location>
</feature>
<dbReference type="InterPro" id="IPR016182">
    <property type="entry name" value="Cu_amine_oxidase_N-reg"/>
</dbReference>
<feature type="domain" description="Copper amine oxidase N2-terminal" evidence="2">
    <location>
        <begin position="51"/>
        <end position="102"/>
    </location>
</feature>
<dbReference type="GO" id="GO:0008131">
    <property type="term" value="F:primary methylamine oxidase activity"/>
    <property type="evidence" value="ECO:0007669"/>
    <property type="project" value="InterPro"/>
</dbReference>
<evidence type="ECO:0000313" key="4">
    <source>
        <dbReference type="Proteomes" id="UP001346149"/>
    </source>
</evidence>
<dbReference type="InterPro" id="IPR015800">
    <property type="entry name" value="Cu_amine_oxidase_N2"/>
</dbReference>
<accession>A0AAN7RM96</accession>
<dbReference type="Proteomes" id="UP001346149">
    <property type="component" value="Unassembled WGS sequence"/>
</dbReference>
<dbReference type="GO" id="GO:0009308">
    <property type="term" value="P:amine metabolic process"/>
    <property type="evidence" value="ECO:0007669"/>
    <property type="project" value="InterPro"/>
</dbReference>
<gene>
    <name evidence="3" type="ORF">SAY86_022075</name>
</gene>
<dbReference type="Gene3D" id="3.10.450.40">
    <property type="match status" value="1"/>
</dbReference>
<keyword evidence="4" id="KW-1185">Reference proteome</keyword>
<reference evidence="3 4" key="1">
    <citation type="journal article" date="2023" name="Hortic Res">
        <title>Pangenome of water caltrop reveals structural variations and asymmetric subgenome divergence after allopolyploidization.</title>
        <authorList>
            <person name="Zhang X."/>
            <person name="Chen Y."/>
            <person name="Wang L."/>
            <person name="Yuan Y."/>
            <person name="Fang M."/>
            <person name="Shi L."/>
            <person name="Lu R."/>
            <person name="Comes H.P."/>
            <person name="Ma Y."/>
            <person name="Chen Y."/>
            <person name="Huang G."/>
            <person name="Zhou Y."/>
            <person name="Zheng Z."/>
            <person name="Qiu Y."/>
        </authorList>
    </citation>
    <scope>NUCLEOTIDE SEQUENCE [LARGE SCALE GENOMIC DNA]</scope>
    <source>
        <strain evidence="3">F231</strain>
    </source>
</reference>
<name>A0AAN7RM96_TRANT</name>
<dbReference type="Pfam" id="PF02727">
    <property type="entry name" value="Cu_amine_oxidN2"/>
    <property type="match status" value="1"/>
</dbReference>
<proteinExistence type="predicted"/>
<organism evidence="3 4">
    <name type="scientific">Trapa natans</name>
    <name type="common">Water chestnut</name>
    <dbReference type="NCBI Taxonomy" id="22666"/>
    <lineage>
        <taxon>Eukaryota</taxon>
        <taxon>Viridiplantae</taxon>
        <taxon>Streptophyta</taxon>
        <taxon>Embryophyta</taxon>
        <taxon>Tracheophyta</taxon>
        <taxon>Spermatophyta</taxon>
        <taxon>Magnoliopsida</taxon>
        <taxon>eudicotyledons</taxon>
        <taxon>Gunneridae</taxon>
        <taxon>Pentapetalae</taxon>
        <taxon>rosids</taxon>
        <taxon>malvids</taxon>
        <taxon>Myrtales</taxon>
        <taxon>Lythraceae</taxon>
        <taxon>Trapa</taxon>
    </lineage>
</organism>
<evidence type="ECO:0000313" key="3">
    <source>
        <dbReference type="EMBL" id="KAK4801588.1"/>
    </source>
</evidence>
<feature type="region of interest" description="Disordered" evidence="1">
    <location>
        <begin position="1"/>
        <end position="51"/>
    </location>
</feature>
<sequence>MLPPVTPAPSPPPPPTIRWTHSPFRSSPSSAPSSPPHTLLHPTTSPSIRPEPDKHVLLSWLSSPGRRALPPPRRALLLTGVGAQTHEIIVDLTSKRLVSDRILYSHGYPILTIEEQIPANNLALKYGPLVAAMKGRNLKIEEVFLHTD</sequence>
<dbReference type="GO" id="GO:0048038">
    <property type="term" value="F:quinone binding"/>
    <property type="evidence" value="ECO:0007669"/>
    <property type="project" value="InterPro"/>
</dbReference>
<feature type="compositionally biased region" description="Low complexity" evidence="1">
    <location>
        <begin position="20"/>
        <end position="47"/>
    </location>
</feature>
<evidence type="ECO:0000259" key="2">
    <source>
        <dbReference type="Pfam" id="PF02727"/>
    </source>
</evidence>
<evidence type="ECO:0000256" key="1">
    <source>
        <dbReference type="SAM" id="MobiDB-lite"/>
    </source>
</evidence>